<proteinExistence type="predicted"/>
<protein>
    <submittedName>
        <fullName evidence="2">Uncharacterized protein</fullName>
    </submittedName>
</protein>
<dbReference type="Proteomes" id="UP000248198">
    <property type="component" value="Unassembled WGS sequence"/>
</dbReference>
<dbReference type="Pfam" id="PF19885">
    <property type="entry name" value="DUF6358"/>
    <property type="match status" value="1"/>
</dbReference>
<sequence>MKRRIALNVFYTVGIIVSVLGIKWAFQNHNYAVGALFIATTIFFFYLKIKLTKEFRQEIKNRTNQP</sequence>
<dbReference type="EMBL" id="QKLU01000002">
    <property type="protein sequence ID" value="PYF75887.1"/>
    <property type="molecule type" value="Genomic_DNA"/>
</dbReference>
<name>A0A318UKI5_9SPHI</name>
<keyword evidence="1" id="KW-0472">Membrane</keyword>
<accession>A0A318UKI5</accession>
<feature type="transmembrane region" description="Helical" evidence="1">
    <location>
        <begin position="31"/>
        <end position="47"/>
    </location>
</feature>
<keyword evidence="1" id="KW-1133">Transmembrane helix</keyword>
<gene>
    <name evidence="2" type="ORF">B0O44_102442</name>
</gene>
<evidence type="ECO:0000313" key="3">
    <source>
        <dbReference type="Proteomes" id="UP000248198"/>
    </source>
</evidence>
<comment type="caution">
    <text evidence="2">The sequence shown here is derived from an EMBL/GenBank/DDBJ whole genome shotgun (WGS) entry which is preliminary data.</text>
</comment>
<dbReference type="AlphaFoldDB" id="A0A318UKI5"/>
<organism evidence="2 3">
    <name type="scientific">Pedobacter nutrimenti</name>
    <dbReference type="NCBI Taxonomy" id="1241337"/>
    <lineage>
        <taxon>Bacteria</taxon>
        <taxon>Pseudomonadati</taxon>
        <taxon>Bacteroidota</taxon>
        <taxon>Sphingobacteriia</taxon>
        <taxon>Sphingobacteriales</taxon>
        <taxon>Sphingobacteriaceae</taxon>
        <taxon>Pedobacter</taxon>
    </lineage>
</organism>
<dbReference type="RefSeq" id="WP_110828525.1">
    <property type="nucleotide sequence ID" value="NZ_QKLU01000002.1"/>
</dbReference>
<dbReference type="OrthoDB" id="773226at2"/>
<keyword evidence="1" id="KW-0812">Transmembrane</keyword>
<keyword evidence="3" id="KW-1185">Reference proteome</keyword>
<dbReference type="InterPro" id="IPR045938">
    <property type="entry name" value="DUF6358"/>
</dbReference>
<evidence type="ECO:0000256" key="1">
    <source>
        <dbReference type="SAM" id="Phobius"/>
    </source>
</evidence>
<evidence type="ECO:0000313" key="2">
    <source>
        <dbReference type="EMBL" id="PYF75887.1"/>
    </source>
</evidence>
<reference evidence="2 3" key="1">
    <citation type="submission" date="2018-06" db="EMBL/GenBank/DDBJ databases">
        <title>Genomic Encyclopedia of Archaeal and Bacterial Type Strains, Phase II (KMG-II): from individual species to whole genera.</title>
        <authorList>
            <person name="Goeker M."/>
        </authorList>
    </citation>
    <scope>NUCLEOTIDE SEQUENCE [LARGE SCALE GENOMIC DNA]</scope>
    <source>
        <strain evidence="2 3">DSM 27372</strain>
    </source>
</reference>
<feature type="transmembrane region" description="Helical" evidence="1">
    <location>
        <begin position="7"/>
        <end position="25"/>
    </location>
</feature>